<accession>A0A8H3GAD5</accession>
<protein>
    <submittedName>
        <fullName evidence="2">Uncharacterized protein</fullName>
    </submittedName>
</protein>
<comment type="caution">
    <text evidence="2">The sequence shown here is derived from an EMBL/GenBank/DDBJ whole genome shotgun (WGS) entry which is preliminary data.</text>
</comment>
<dbReference type="Proteomes" id="UP000663831">
    <property type="component" value="Unassembled WGS sequence"/>
</dbReference>
<evidence type="ECO:0000313" key="3">
    <source>
        <dbReference type="Proteomes" id="UP000663831"/>
    </source>
</evidence>
<feature type="compositionally biased region" description="Pro residues" evidence="1">
    <location>
        <begin position="1"/>
        <end position="18"/>
    </location>
</feature>
<evidence type="ECO:0000256" key="1">
    <source>
        <dbReference type="SAM" id="MobiDB-lite"/>
    </source>
</evidence>
<name>A0A8H3GAD5_9AGAM</name>
<organism evidence="2 3">
    <name type="scientific">Rhizoctonia solani</name>
    <dbReference type="NCBI Taxonomy" id="456999"/>
    <lineage>
        <taxon>Eukaryota</taxon>
        <taxon>Fungi</taxon>
        <taxon>Dikarya</taxon>
        <taxon>Basidiomycota</taxon>
        <taxon>Agaricomycotina</taxon>
        <taxon>Agaricomycetes</taxon>
        <taxon>Cantharellales</taxon>
        <taxon>Ceratobasidiaceae</taxon>
        <taxon>Rhizoctonia</taxon>
    </lineage>
</organism>
<feature type="compositionally biased region" description="Low complexity" evidence="1">
    <location>
        <begin position="67"/>
        <end position="91"/>
    </location>
</feature>
<dbReference type="OrthoDB" id="3268652at2759"/>
<feature type="compositionally biased region" description="Gly residues" evidence="1">
    <location>
        <begin position="92"/>
        <end position="109"/>
    </location>
</feature>
<reference evidence="2" key="1">
    <citation type="submission" date="2021-01" db="EMBL/GenBank/DDBJ databases">
        <authorList>
            <person name="Kaushik A."/>
        </authorList>
    </citation>
    <scope>NUCLEOTIDE SEQUENCE</scope>
    <source>
        <strain evidence="2">AG3-1AP</strain>
    </source>
</reference>
<evidence type="ECO:0000313" key="2">
    <source>
        <dbReference type="EMBL" id="CAE6442896.1"/>
    </source>
</evidence>
<feature type="compositionally biased region" description="Basic and acidic residues" evidence="1">
    <location>
        <begin position="46"/>
        <end position="60"/>
    </location>
</feature>
<gene>
    <name evidence="2" type="ORF">RDB_LOCUS56201</name>
</gene>
<proteinExistence type="predicted"/>
<sequence>MGCIPSKPPPEPTATKPPPKPDEAVSNTPNIPAVTLHEATPTQSRKSTEPLKPDEKKAKDTSANLDGSTSGAGTGASAAGAVATGSTAAAESGGGGGGGGGGGDGGGGE</sequence>
<dbReference type="EMBL" id="CAJMWV010001659">
    <property type="protein sequence ID" value="CAE6442896.1"/>
    <property type="molecule type" value="Genomic_DNA"/>
</dbReference>
<feature type="region of interest" description="Disordered" evidence="1">
    <location>
        <begin position="1"/>
        <end position="109"/>
    </location>
</feature>
<dbReference type="AlphaFoldDB" id="A0A8H3GAD5"/>